<gene>
    <name evidence="2" type="ORF">LSUE1_G003710</name>
</gene>
<evidence type="ECO:0000313" key="3">
    <source>
        <dbReference type="Proteomes" id="UP000469558"/>
    </source>
</evidence>
<dbReference type="EMBL" id="QGMK01000768">
    <property type="protein sequence ID" value="TVY78420.1"/>
    <property type="molecule type" value="Genomic_DNA"/>
</dbReference>
<dbReference type="Proteomes" id="UP000469558">
    <property type="component" value="Unassembled WGS sequence"/>
</dbReference>
<dbReference type="AlphaFoldDB" id="A0A8T9C6M5"/>
<keyword evidence="1" id="KW-0732">Signal</keyword>
<evidence type="ECO:0000256" key="1">
    <source>
        <dbReference type="SAM" id="SignalP"/>
    </source>
</evidence>
<dbReference type="OrthoDB" id="5230873at2759"/>
<keyword evidence="3" id="KW-1185">Reference proteome</keyword>
<feature type="signal peptide" evidence="1">
    <location>
        <begin position="1"/>
        <end position="18"/>
    </location>
</feature>
<name>A0A8T9C6M5_9HELO</name>
<accession>A0A8T9C6M5</accession>
<proteinExistence type="predicted"/>
<feature type="chain" id="PRO_5035830586" evidence="1">
    <location>
        <begin position="19"/>
        <end position="185"/>
    </location>
</feature>
<evidence type="ECO:0000313" key="2">
    <source>
        <dbReference type="EMBL" id="TVY78420.1"/>
    </source>
</evidence>
<sequence>MLFASFATLLALSGVSSAASFSKRDTVTTTLFGYGSGTNGAPVFYADGLAYIGQTGFSTSNGTQTNITFTADTTSTTTAWPIAANSSTVTFNETLNFYIIPTNGSFAQAGFSTDANLPSGAVNTGFTWFGTAVAYAQSDSNYELMFWAANTTEDGIYGLYWNQAGTPLDGAFPVTLKVSPPTETT</sequence>
<protein>
    <submittedName>
        <fullName evidence="2">Uncharacterized protein</fullName>
    </submittedName>
</protein>
<organism evidence="2 3">
    <name type="scientific">Lachnellula suecica</name>
    <dbReference type="NCBI Taxonomy" id="602035"/>
    <lineage>
        <taxon>Eukaryota</taxon>
        <taxon>Fungi</taxon>
        <taxon>Dikarya</taxon>
        <taxon>Ascomycota</taxon>
        <taxon>Pezizomycotina</taxon>
        <taxon>Leotiomycetes</taxon>
        <taxon>Helotiales</taxon>
        <taxon>Lachnaceae</taxon>
        <taxon>Lachnellula</taxon>
    </lineage>
</organism>
<comment type="caution">
    <text evidence="2">The sequence shown here is derived from an EMBL/GenBank/DDBJ whole genome shotgun (WGS) entry which is preliminary data.</text>
</comment>
<reference evidence="2 3" key="1">
    <citation type="submission" date="2018-05" db="EMBL/GenBank/DDBJ databases">
        <title>Genome sequencing and assembly of the regulated plant pathogen Lachnellula willkommii and related sister species for the development of diagnostic species identification markers.</title>
        <authorList>
            <person name="Giroux E."/>
            <person name="Bilodeau G."/>
        </authorList>
    </citation>
    <scope>NUCLEOTIDE SEQUENCE [LARGE SCALE GENOMIC DNA]</scope>
    <source>
        <strain evidence="2 3">CBS 268.59</strain>
    </source>
</reference>